<dbReference type="RefSeq" id="WP_228855077.1">
    <property type="nucleotide sequence ID" value="NZ_AP024086.1"/>
</dbReference>
<sequence>MGQEIEKKFLLKNENWRNLAQGKKYCQGYLSTEKGRTVRVRIIGERGFFTVKGPSEGETRLEFEYEIPVSEANEILEKLCHKPLIQKTRYKIPFEGFTWEVDEFEGENKGLVFAEIELQHEGETFAVPEWIDREVTDDPRYYNANLVTNPFCKW</sequence>
<dbReference type="InterPro" id="IPR012042">
    <property type="entry name" value="NeuTTM/CthTTM-like"/>
</dbReference>
<dbReference type="Proteomes" id="UP000826725">
    <property type="component" value="Chromosome"/>
</dbReference>
<accession>A0A8D5JQR8</accession>
<feature type="domain" description="CYTH" evidence="1">
    <location>
        <begin position="2"/>
        <end position="148"/>
    </location>
</feature>
<organism evidence="2 3">
    <name type="scientific">Desulfomarina profundi</name>
    <dbReference type="NCBI Taxonomy" id="2772557"/>
    <lineage>
        <taxon>Bacteria</taxon>
        <taxon>Pseudomonadati</taxon>
        <taxon>Thermodesulfobacteriota</taxon>
        <taxon>Desulfobulbia</taxon>
        <taxon>Desulfobulbales</taxon>
        <taxon>Desulfobulbaceae</taxon>
        <taxon>Desulfomarina</taxon>
    </lineage>
</organism>
<evidence type="ECO:0000313" key="3">
    <source>
        <dbReference type="Proteomes" id="UP000826725"/>
    </source>
</evidence>
<dbReference type="PROSITE" id="PS51707">
    <property type="entry name" value="CYTH"/>
    <property type="match status" value="1"/>
</dbReference>
<name>A0A8D5JQR8_9BACT</name>
<dbReference type="Pfam" id="PF01928">
    <property type="entry name" value="CYTH"/>
    <property type="match status" value="1"/>
</dbReference>
<dbReference type="AlphaFoldDB" id="A0A8D5JQR8"/>
<keyword evidence="3" id="KW-1185">Reference proteome</keyword>
<proteinExistence type="predicted"/>
<dbReference type="SMART" id="SM01118">
    <property type="entry name" value="CYTH"/>
    <property type="match status" value="1"/>
</dbReference>
<dbReference type="PANTHER" id="PTHR40114:SF1">
    <property type="entry name" value="SLR0698 PROTEIN"/>
    <property type="match status" value="1"/>
</dbReference>
<dbReference type="PANTHER" id="PTHR40114">
    <property type="entry name" value="SLR0698 PROTEIN"/>
    <property type="match status" value="1"/>
</dbReference>
<dbReference type="KEGG" id="dbk:DGMP_34430"/>
<gene>
    <name evidence="2" type="ORF">DGMP_34430</name>
</gene>
<dbReference type="PIRSF" id="PIRSF016487">
    <property type="entry name" value="CYTH_UCP016487"/>
    <property type="match status" value="1"/>
</dbReference>
<evidence type="ECO:0000259" key="1">
    <source>
        <dbReference type="PROSITE" id="PS51707"/>
    </source>
</evidence>
<dbReference type="CDD" id="cd07891">
    <property type="entry name" value="CYTH-like_CthTTM-like_1"/>
    <property type="match status" value="1"/>
</dbReference>
<dbReference type="InterPro" id="IPR023577">
    <property type="entry name" value="CYTH_domain"/>
</dbReference>
<dbReference type="EMBL" id="AP024086">
    <property type="protein sequence ID" value="BCL62750.1"/>
    <property type="molecule type" value="Genomic_DNA"/>
</dbReference>
<evidence type="ECO:0000313" key="2">
    <source>
        <dbReference type="EMBL" id="BCL62750.1"/>
    </source>
</evidence>
<protein>
    <submittedName>
        <fullName evidence="2">CYTH domain-containing protein</fullName>
    </submittedName>
</protein>
<reference evidence="2" key="1">
    <citation type="submission" date="2020-09" db="EMBL/GenBank/DDBJ databases">
        <title>Desulfogranum mesoprofundum gen. nov., sp. nov., a novel mesophilic, sulfate-reducing chemolithoautotroph isolated from a deep-sea hydrothermal vent chimney in the Suiyo Seamount.</title>
        <authorList>
            <person name="Hashimoto Y."/>
            <person name="Nakagawa S."/>
        </authorList>
    </citation>
    <scope>NUCLEOTIDE SEQUENCE</scope>
    <source>
        <strain evidence="2">KT2</strain>
    </source>
</reference>